<dbReference type="Pfam" id="PF01121">
    <property type="entry name" value="CoaE"/>
    <property type="match status" value="1"/>
</dbReference>
<dbReference type="SUPFAM" id="SSF52540">
    <property type="entry name" value="P-loop containing nucleoside triphosphate hydrolases"/>
    <property type="match status" value="1"/>
</dbReference>
<dbReference type="EC" id="2.7.1.24" evidence="8 9"/>
<evidence type="ECO:0000256" key="2">
    <source>
        <dbReference type="ARBA" id="ARBA00022490"/>
    </source>
</evidence>
<evidence type="ECO:0000256" key="9">
    <source>
        <dbReference type="NCBIfam" id="TIGR00152"/>
    </source>
</evidence>
<evidence type="ECO:0000256" key="7">
    <source>
        <dbReference type="ARBA" id="ARBA00022993"/>
    </source>
</evidence>
<comment type="similarity">
    <text evidence="1 8">Belongs to the CoaE family.</text>
</comment>
<sequence length="199" mass="22599">MSLVIGLTGGIATGKSAADAYFKKQNIPVIDADEIAHNILNKGKSAWKQVIETFGIEYLNKDQSINRRKLGQLVFSNQTRLAKLNSITHPLIHEEILQQIKDFSQNNDIIIVDIPLLFETNSESICDQTIVITIPRELQIERLMKRNNFTRQEAVKRINSQMPLKEKEAKATYVVSNTGTISELEKNLEKLLLKIKQEV</sequence>
<dbReference type="PATRIC" id="fig|1423763.3.peg.1318"/>
<comment type="caution">
    <text evidence="10">The sequence shown here is derived from an EMBL/GenBank/DDBJ whole genome shotgun (WGS) entry which is preliminary data.</text>
</comment>
<protein>
    <recommendedName>
        <fullName evidence="8 9">Dephospho-CoA kinase</fullName>
        <ecNumber evidence="8 9">2.7.1.24</ecNumber>
    </recommendedName>
    <alternativeName>
        <fullName evidence="8">Dephosphocoenzyme A kinase</fullName>
    </alternativeName>
</protein>
<dbReference type="InterPro" id="IPR001977">
    <property type="entry name" value="Depp_CoAkinase"/>
</dbReference>
<comment type="pathway">
    <text evidence="8">Cofactor biosynthesis; coenzyme A biosynthesis; CoA from (R)-pantothenate: step 5/5.</text>
</comment>
<dbReference type="GO" id="GO:0015937">
    <property type="term" value="P:coenzyme A biosynthetic process"/>
    <property type="evidence" value="ECO:0007669"/>
    <property type="project" value="UniProtKB-UniRule"/>
</dbReference>
<keyword evidence="4 8" id="KW-0547">Nucleotide-binding</keyword>
<comment type="subcellular location">
    <subcellularLocation>
        <location evidence="8">Cytoplasm</location>
    </subcellularLocation>
</comment>
<keyword evidence="7 8" id="KW-0173">Coenzyme A biosynthesis</keyword>
<keyword evidence="6 8" id="KW-0067">ATP-binding</keyword>
<evidence type="ECO:0000256" key="1">
    <source>
        <dbReference type="ARBA" id="ARBA00009018"/>
    </source>
</evidence>
<dbReference type="AlphaFoldDB" id="A0A0R1UC90"/>
<keyword evidence="5 8" id="KW-0418">Kinase</keyword>
<evidence type="ECO:0000256" key="5">
    <source>
        <dbReference type="ARBA" id="ARBA00022777"/>
    </source>
</evidence>
<reference evidence="10 11" key="1">
    <citation type="journal article" date="2015" name="Genome Announc.">
        <title>Expanding the biotechnology potential of lactobacilli through comparative genomics of 213 strains and associated genera.</title>
        <authorList>
            <person name="Sun Z."/>
            <person name="Harris H.M."/>
            <person name="McCann A."/>
            <person name="Guo C."/>
            <person name="Argimon S."/>
            <person name="Zhang W."/>
            <person name="Yang X."/>
            <person name="Jeffery I.B."/>
            <person name="Cooney J.C."/>
            <person name="Kagawa T.F."/>
            <person name="Liu W."/>
            <person name="Song Y."/>
            <person name="Salvetti E."/>
            <person name="Wrobel A."/>
            <person name="Rasinkangas P."/>
            <person name="Parkhill J."/>
            <person name="Rea M.C."/>
            <person name="O'Sullivan O."/>
            <person name="Ritari J."/>
            <person name="Douillard F.P."/>
            <person name="Paul Ross R."/>
            <person name="Yang R."/>
            <person name="Briner A.E."/>
            <person name="Felis G.E."/>
            <person name="de Vos W.M."/>
            <person name="Barrangou R."/>
            <person name="Klaenhammer T.R."/>
            <person name="Caufield P.W."/>
            <person name="Cui Y."/>
            <person name="Zhang H."/>
            <person name="O'Toole P.W."/>
        </authorList>
    </citation>
    <scope>NUCLEOTIDE SEQUENCE [LARGE SCALE GENOMIC DNA]</scope>
    <source>
        <strain evidence="10 11">DSM 16043</strain>
    </source>
</reference>
<dbReference type="CDD" id="cd02022">
    <property type="entry name" value="DPCK"/>
    <property type="match status" value="1"/>
</dbReference>
<evidence type="ECO:0000256" key="4">
    <source>
        <dbReference type="ARBA" id="ARBA00022741"/>
    </source>
</evidence>
<dbReference type="Gene3D" id="3.40.50.300">
    <property type="entry name" value="P-loop containing nucleotide triphosphate hydrolases"/>
    <property type="match status" value="1"/>
</dbReference>
<comment type="catalytic activity">
    <reaction evidence="8">
        <text>3'-dephospho-CoA + ATP = ADP + CoA + H(+)</text>
        <dbReference type="Rhea" id="RHEA:18245"/>
        <dbReference type="ChEBI" id="CHEBI:15378"/>
        <dbReference type="ChEBI" id="CHEBI:30616"/>
        <dbReference type="ChEBI" id="CHEBI:57287"/>
        <dbReference type="ChEBI" id="CHEBI:57328"/>
        <dbReference type="ChEBI" id="CHEBI:456216"/>
        <dbReference type="EC" id="2.7.1.24"/>
    </reaction>
</comment>
<dbReference type="GO" id="GO:0005524">
    <property type="term" value="F:ATP binding"/>
    <property type="evidence" value="ECO:0007669"/>
    <property type="project" value="UniProtKB-UniRule"/>
</dbReference>
<feature type="binding site" evidence="8">
    <location>
        <begin position="12"/>
        <end position="17"/>
    </location>
    <ligand>
        <name>ATP</name>
        <dbReference type="ChEBI" id="CHEBI:30616"/>
    </ligand>
</feature>
<dbReference type="EMBL" id="AZFM01000004">
    <property type="protein sequence ID" value="KRL91008.1"/>
    <property type="molecule type" value="Genomic_DNA"/>
</dbReference>
<keyword evidence="11" id="KW-1185">Reference proteome</keyword>
<accession>A0A0R1UC90</accession>
<dbReference type="Proteomes" id="UP000051036">
    <property type="component" value="Unassembled WGS sequence"/>
</dbReference>
<evidence type="ECO:0000313" key="10">
    <source>
        <dbReference type="EMBL" id="KRL91008.1"/>
    </source>
</evidence>
<dbReference type="NCBIfam" id="TIGR00152">
    <property type="entry name" value="dephospho-CoA kinase"/>
    <property type="match status" value="1"/>
</dbReference>
<evidence type="ECO:0000313" key="11">
    <source>
        <dbReference type="Proteomes" id="UP000051036"/>
    </source>
</evidence>
<evidence type="ECO:0000256" key="3">
    <source>
        <dbReference type="ARBA" id="ARBA00022679"/>
    </source>
</evidence>
<dbReference type="GO" id="GO:0004140">
    <property type="term" value="F:dephospho-CoA kinase activity"/>
    <property type="evidence" value="ECO:0007669"/>
    <property type="project" value="UniProtKB-UniRule"/>
</dbReference>
<evidence type="ECO:0000256" key="8">
    <source>
        <dbReference type="HAMAP-Rule" id="MF_00376"/>
    </source>
</evidence>
<gene>
    <name evidence="8" type="primary">coaE</name>
    <name evidence="10" type="ORF">FC46_GL001301</name>
</gene>
<dbReference type="GO" id="GO:0005737">
    <property type="term" value="C:cytoplasm"/>
    <property type="evidence" value="ECO:0007669"/>
    <property type="project" value="UniProtKB-SubCell"/>
</dbReference>
<keyword evidence="3 8" id="KW-0808">Transferase</keyword>
<dbReference type="HAMAP" id="MF_00376">
    <property type="entry name" value="Dephospho_CoA_kinase"/>
    <property type="match status" value="1"/>
</dbReference>
<dbReference type="RefSeq" id="WP_057797394.1">
    <property type="nucleotide sequence ID" value="NZ_AZFM01000004.1"/>
</dbReference>
<dbReference type="PANTHER" id="PTHR10695">
    <property type="entry name" value="DEPHOSPHO-COA KINASE-RELATED"/>
    <property type="match status" value="1"/>
</dbReference>
<dbReference type="STRING" id="1423763.FC46_GL001301"/>
<organism evidence="10 11">
    <name type="scientific">Lactobacillus kalixensis DSM 16043</name>
    <dbReference type="NCBI Taxonomy" id="1423763"/>
    <lineage>
        <taxon>Bacteria</taxon>
        <taxon>Bacillati</taxon>
        <taxon>Bacillota</taxon>
        <taxon>Bacilli</taxon>
        <taxon>Lactobacillales</taxon>
        <taxon>Lactobacillaceae</taxon>
        <taxon>Lactobacillus</taxon>
    </lineage>
</organism>
<dbReference type="OrthoDB" id="9812943at2"/>
<evidence type="ECO:0000256" key="6">
    <source>
        <dbReference type="ARBA" id="ARBA00022840"/>
    </source>
</evidence>
<name>A0A0R1UC90_9LACO</name>
<dbReference type="FunFam" id="3.40.50.300:FF:000991">
    <property type="entry name" value="Dephospho-CoA kinase"/>
    <property type="match status" value="1"/>
</dbReference>
<proteinExistence type="inferred from homology"/>
<comment type="function">
    <text evidence="8">Catalyzes the phosphorylation of the 3'-hydroxyl group of dephosphocoenzyme A to form coenzyme A.</text>
</comment>
<keyword evidence="2 8" id="KW-0963">Cytoplasm</keyword>
<dbReference type="PANTHER" id="PTHR10695:SF46">
    <property type="entry name" value="BIFUNCTIONAL COENZYME A SYNTHASE-RELATED"/>
    <property type="match status" value="1"/>
</dbReference>
<dbReference type="InterPro" id="IPR027417">
    <property type="entry name" value="P-loop_NTPase"/>
</dbReference>
<dbReference type="UniPathway" id="UPA00241">
    <property type="reaction ID" value="UER00356"/>
</dbReference>
<dbReference type="PROSITE" id="PS51219">
    <property type="entry name" value="DPCK"/>
    <property type="match status" value="1"/>
</dbReference>